<organism evidence="1 2">
    <name type="scientific">Vibrio phage 15E36.1</name>
    <dbReference type="NCBI Taxonomy" id="2859290"/>
    <lineage>
        <taxon>Viruses</taxon>
        <taxon>Duplodnaviria</taxon>
        <taxon>Heunggongvirae</taxon>
        <taxon>Uroviricota</taxon>
        <taxon>Caudoviricetes</taxon>
        <taxon>Autographivirales</taxon>
        <taxon>Autosignataviridae</taxon>
        <taxon>Colwellvirinae</taxon>
        <taxon>Roscoffvirus</taxon>
        <taxon>Roscoffvirus rv15E36</taxon>
    </lineage>
</organism>
<keyword evidence="2" id="KW-1185">Reference proteome</keyword>
<dbReference type="Proteomes" id="UP000828465">
    <property type="component" value="Segment"/>
</dbReference>
<dbReference type="EMBL" id="MW865291">
    <property type="protein sequence ID" value="QZI86116.1"/>
    <property type="molecule type" value="Genomic_DNA"/>
</dbReference>
<protein>
    <submittedName>
        <fullName evidence="1">Uncharacterized protein</fullName>
    </submittedName>
</protein>
<reference evidence="1" key="1">
    <citation type="submission" date="2021-03" db="EMBL/GenBank/DDBJ databases">
        <title>Rapid evolution of virus immunity in the wild.</title>
        <authorList>
            <person name="Piel D."/>
            <person name="Bruto M."/>
            <person name="Labreuche Y."/>
            <person name="Blanquart F."/>
            <person name="Chenivesse S."/>
            <person name="Lepanse S."/>
            <person name="James A."/>
            <person name="Garcia Cruz R."/>
            <person name="Dubert J."/>
            <person name="Petton B."/>
            <person name="Lieberman E."/>
            <person name="Wegner M.K."/>
            <person name="Hussain F.A."/>
            <person name="Kauffman K.K."/>
            <person name="Polz M.F."/>
            <person name="Gandon S."/>
            <person name="Bikard D."/>
            <person name="Le Roux F."/>
        </authorList>
    </citation>
    <scope>NUCLEOTIDE SEQUENCE</scope>
</reference>
<gene>
    <name evidence="1" type="ORF">PODOV006v2_p0022</name>
</gene>
<name>A0AAE7XVJ3_9CAUD</name>
<sequence length="194" mass="21753">MAKYLPIHKKMRPCLKNGMGVIHNGGGTRQGFVGKIISTVGKEITIHFTGKNFNQKYSWDWFLENFHIDILVIEKMKGYFNGTGYLSKYRLFIITDKALAQRQRNQHKDNKALAEASEGGYTSVVADKNEQDPLDEVGEYICIAKGQVIGNVHKTQRIAELAASAYTEKNKCRVGILKVVADCNAKCVADIVRK</sequence>
<evidence type="ECO:0000313" key="2">
    <source>
        <dbReference type="Proteomes" id="UP000828465"/>
    </source>
</evidence>
<proteinExistence type="predicted"/>
<accession>A0AAE7XVJ3</accession>
<evidence type="ECO:0000313" key="1">
    <source>
        <dbReference type="EMBL" id="QZI86116.1"/>
    </source>
</evidence>